<dbReference type="InParanoid" id="M4BJ63"/>
<dbReference type="EnsemblProtists" id="HpaT806441">
    <property type="protein sequence ID" value="HpaP806441"/>
    <property type="gene ID" value="HpaG806441"/>
</dbReference>
<reference evidence="1" key="2">
    <citation type="submission" date="2015-06" db="UniProtKB">
        <authorList>
            <consortium name="EnsemblProtists"/>
        </authorList>
    </citation>
    <scope>IDENTIFICATION</scope>
    <source>
        <strain evidence="1">Emoy2</strain>
    </source>
</reference>
<evidence type="ECO:0000313" key="2">
    <source>
        <dbReference type="Proteomes" id="UP000011713"/>
    </source>
</evidence>
<keyword evidence="2" id="KW-1185">Reference proteome</keyword>
<dbReference type="VEuPathDB" id="FungiDB:HpaG806441"/>
<accession>M4BJ63</accession>
<organism evidence="1 2">
    <name type="scientific">Hyaloperonospora arabidopsidis (strain Emoy2)</name>
    <name type="common">Downy mildew agent</name>
    <name type="synonym">Peronospora arabidopsidis</name>
    <dbReference type="NCBI Taxonomy" id="559515"/>
    <lineage>
        <taxon>Eukaryota</taxon>
        <taxon>Sar</taxon>
        <taxon>Stramenopiles</taxon>
        <taxon>Oomycota</taxon>
        <taxon>Peronosporomycetes</taxon>
        <taxon>Peronosporales</taxon>
        <taxon>Peronosporaceae</taxon>
        <taxon>Hyaloperonospora</taxon>
    </lineage>
</organism>
<dbReference type="Proteomes" id="UP000011713">
    <property type="component" value="Unassembled WGS sequence"/>
</dbReference>
<dbReference type="EMBL" id="JH598312">
    <property type="status" value="NOT_ANNOTATED_CDS"/>
    <property type="molecule type" value="Genomic_DNA"/>
</dbReference>
<name>M4BJ63_HYAAE</name>
<dbReference type="HOGENOM" id="CLU_2946581_0_0_1"/>
<evidence type="ECO:0000313" key="1">
    <source>
        <dbReference type="EnsemblProtists" id="HpaP806441"/>
    </source>
</evidence>
<dbReference type="AlphaFoldDB" id="M4BJ63"/>
<proteinExistence type="predicted"/>
<protein>
    <submittedName>
        <fullName evidence="1">Uncharacterized protein</fullName>
    </submittedName>
</protein>
<reference evidence="2" key="1">
    <citation type="journal article" date="2010" name="Science">
        <title>Signatures of adaptation to obligate biotrophy in the Hyaloperonospora arabidopsidis genome.</title>
        <authorList>
            <person name="Baxter L."/>
            <person name="Tripathy S."/>
            <person name="Ishaque N."/>
            <person name="Boot N."/>
            <person name="Cabral A."/>
            <person name="Kemen E."/>
            <person name="Thines M."/>
            <person name="Ah-Fong A."/>
            <person name="Anderson R."/>
            <person name="Badejoko W."/>
            <person name="Bittner-Eddy P."/>
            <person name="Boore J.L."/>
            <person name="Chibucos M.C."/>
            <person name="Coates M."/>
            <person name="Dehal P."/>
            <person name="Delehaunty K."/>
            <person name="Dong S."/>
            <person name="Downton P."/>
            <person name="Dumas B."/>
            <person name="Fabro G."/>
            <person name="Fronick C."/>
            <person name="Fuerstenberg S.I."/>
            <person name="Fulton L."/>
            <person name="Gaulin E."/>
            <person name="Govers F."/>
            <person name="Hughes L."/>
            <person name="Humphray S."/>
            <person name="Jiang R.H."/>
            <person name="Judelson H."/>
            <person name="Kamoun S."/>
            <person name="Kyung K."/>
            <person name="Meijer H."/>
            <person name="Minx P."/>
            <person name="Morris P."/>
            <person name="Nelson J."/>
            <person name="Phuntumart V."/>
            <person name="Qutob D."/>
            <person name="Rehmany A."/>
            <person name="Rougon-Cardoso A."/>
            <person name="Ryden P."/>
            <person name="Torto-Alalibo T."/>
            <person name="Studholme D."/>
            <person name="Wang Y."/>
            <person name="Win J."/>
            <person name="Wood J."/>
            <person name="Clifton S.W."/>
            <person name="Rogers J."/>
            <person name="Van den Ackerveken G."/>
            <person name="Jones J.D."/>
            <person name="McDowell J.M."/>
            <person name="Beynon J."/>
            <person name="Tyler B.M."/>
        </authorList>
    </citation>
    <scope>NUCLEOTIDE SEQUENCE [LARGE SCALE GENOMIC DNA]</scope>
    <source>
        <strain evidence="2">Emoy2</strain>
    </source>
</reference>
<sequence>MTDTGQNLNRSSKTLRNKYTRMRVLKEPEKERGAVRAIPYKKIEEKAGTFETDDQQLGVN</sequence>